<gene>
    <name evidence="2" type="ORF">PTTT1_LOCUS11530</name>
</gene>
<dbReference type="EMBL" id="OU594953">
    <property type="protein sequence ID" value="CAG9279890.1"/>
    <property type="molecule type" value="Genomic_DNA"/>
</dbReference>
<dbReference type="Gene3D" id="3.30.1780.10">
    <property type="entry name" value="ornithine cyclodeaminase, domain 1"/>
    <property type="match status" value="1"/>
</dbReference>
<evidence type="ECO:0000256" key="1">
    <source>
        <dbReference type="ARBA" id="ARBA00008903"/>
    </source>
</evidence>
<dbReference type="PANTHER" id="PTHR13812:SF19">
    <property type="entry name" value="KETIMINE REDUCTASE MU-CRYSTALLIN"/>
    <property type="match status" value="1"/>
</dbReference>
<sequence length="337" mass="36573">MSASSQTIPDLYTLDQIQAITDTATFRNDLIKAISQGFVAFENGLFVAAPIQTLGAPPTIPFVVNHPNYAAQTCVKSGYFAQHPYYVIKVASGGTPWPNSGLLQVYSQRTGRLEALLLDEGVLTELRTAAVGALAAQLLAPKCILRIGVLGTGVQARYQLLLLQSVTECREVLVWGRNRQHTEKFQAEMKHSGWKVEIATAVDDLLSKCDLVLTTTCAREAILGKSVSKLSKKGQLIVCIGSDAPGKRELSDVVLNTAELLVADHVPQSRERGEFQYLDSSKVAGIIPFGALIGQPEFHRKDSGDDRTILFDSSGVALQDCVIAQMVYDALQKARTL</sequence>
<organism evidence="2">
    <name type="scientific">Phaeodactylum tricornutum</name>
    <name type="common">Diatom</name>
    <dbReference type="NCBI Taxonomy" id="2850"/>
    <lineage>
        <taxon>Eukaryota</taxon>
        <taxon>Sar</taxon>
        <taxon>Stramenopiles</taxon>
        <taxon>Ochrophyta</taxon>
        <taxon>Bacillariophyta</taxon>
        <taxon>Bacillariophyceae</taxon>
        <taxon>Bacillariophycidae</taxon>
        <taxon>Naviculales</taxon>
        <taxon>Phaeodactylaceae</taxon>
        <taxon>Phaeodactylum</taxon>
    </lineage>
</organism>
<dbReference type="PIRSF" id="PIRSF001439">
    <property type="entry name" value="CryM"/>
    <property type="match status" value="1"/>
</dbReference>
<accession>A0A8J9T8H3</accession>
<reference evidence="2" key="1">
    <citation type="submission" date="2022-02" db="EMBL/GenBank/DDBJ databases">
        <authorList>
            <person name="Giguere J D."/>
        </authorList>
    </citation>
    <scope>NUCLEOTIDE SEQUENCE</scope>
    <source>
        <strain evidence="2">CCAP 1055/1</strain>
    </source>
</reference>
<comment type="similarity">
    <text evidence="1">Belongs to the ornithine cyclodeaminase/mu-crystallin family.</text>
</comment>
<proteinExistence type="inferred from homology"/>
<dbReference type="SUPFAM" id="SSF51735">
    <property type="entry name" value="NAD(P)-binding Rossmann-fold domains"/>
    <property type="match status" value="1"/>
</dbReference>
<dbReference type="InterPro" id="IPR023401">
    <property type="entry name" value="ODC_N"/>
</dbReference>
<dbReference type="GO" id="GO:0005737">
    <property type="term" value="C:cytoplasm"/>
    <property type="evidence" value="ECO:0007669"/>
    <property type="project" value="TreeGrafter"/>
</dbReference>
<protein>
    <recommendedName>
        <fullName evidence="3">Ornithine cyclodeaminase</fullName>
    </recommendedName>
</protein>
<dbReference type="Proteomes" id="UP000836788">
    <property type="component" value="Chromosome 12"/>
</dbReference>
<dbReference type="InterPro" id="IPR036291">
    <property type="entry name" value="NAD(P)-bd_dom_sf"/>
</dbReference>
<dbReference type="Pfam" id="PF02423">
    <property type="entry name" value="OCD_Mu_crystall"/>
    <property type="match status" value="1"/>
</dbReference>
<dbReference type="AlphaFoldDB" id="A0A8J9T8H3"/>
<evidence type="ECO:0008006" key="3">
    <source>
        <dbReference type="Google" id="ProtNLM"/>
    </source>
</evidence>
<dbReference type="Gene3D" id="3.40.50.720">
    <property type="entry name" value="NAD(P)-binding Rossmann-like Domain"/>
    <property type="match status" value="1"/>
</dbReference>
<dbReference type="PANTHER" id="PTHR13812">
    <property type="entry name" value="KETIMINE REDUCTASE MU-CRYSTALLIN"/>
    <property type="match status" value="1"/>
</dbReference>
<evidence type="ECO:0000313" key="2">
    <source>
        <dbReference type="EMBL" id="CAG9279890.1"/>
    </source>
</evidence>
<name>A0A8J9T8H3_PHATR</name>
<dbReference type="InterPro" id="IPR003462">
    <property type="entry name" value="ODC_Mu_crystall"/>
</dbReference>